<proteinExistence type="predicted"/>
<evidence type="ECO:0000256" key="6">
    <source>
        <dbReference type="SAM" id="Phobius"/>
    </source>
</evidence>
<feature type="transmembrane region" description="Helical" evidence="6">
    <location>
        <begin position="189"/>
        <end position="206"/>
    </location>
</feature>
<evidence type="ECO:0000256" key="5">
    <source>
        <dbReference type="ARBA" id="ARBA00023136"/>
    </source>
</evidence>
<keyword evidence="5 6" id="KW-0472">Membrane</keyword>
<accession>A0A1G1V548</accession>
<evidence type="ECO:0000259" key="7">
    <source>
        <dbReference type="Pfam" id="PF09335"/>
    </source>
</evidence>
<evidence type="ECO:0000313" key="8">
    <source>
        <dbReference type="EMBL" id="OGY10514.1"/>
    </source>
</evidence>
<name>A0A1G1V548_9BACT</name>
<dbReference type="InterPro" id="IPR051311">
    <property type="entry name" value="DedA_domain"/>
</dbReference>
<dbReference type="Proteomes" id="UP000178319">
    <property type="component" value="Unassembled WGS sequence"/>
</dbReference>
<evidence type="ECO:0000256" key="1">
    <source>
        <dbReference type="ARBA" id="ARBA00004651"/>
    </source>
</evidence>
<comment type="subcellular location">
    <subcellularLocation>
        <location evidence="1">Cell membrane</location>
        <topology evidence="1">Multi-pass membrane protein</topology>
    </subcellularLocation>
</comment>
<protein>
    <recommendedName>
        <fullName evidence="7">VTT domain-containing protein</fullName>
    </recommendedName>
</protein>
<organism evidence="8 9">
    <name type="scientific">Candidatus Blackburnbacteria bacterium RIFCSPHIGHO2_02_FULL_44_20</name>
    <dbReference type="NCBI Taxonomy" id="1797516"/>
    <lineage>
        <taxon>Bacteria</taxon>
        <taxon>Candidatus Blackburniibacteriota</taxon>
    </lineage>
</organism>
<evidence type="ECO:0000313" key="9">
    <source>
        <dbReference type="Proteomes" id="UP000178319"/>
    </source>
</evidence>
<evidence type="ECO:0000256" key="3">
    <source>
        <dbReference type="ARBA" id="ARBA00022692"/>
    </source>
</evidence>
<dbReference type="Pfam" id="PF09335">
    <property type="entry name" value="VTT_dom"/>
    <property type="match status" value="1"/>
</dbReference>
<dbReference type="AlphaFoldDB" id="A0A1G1V548"/>
<evidence type="ECO:0000256" key="4">
    <source>
        <dbReference type="ARBA" id="ARBA00022989"/>
    </source>
</evidence>
<gene>
    <name evidence="8" type="ORF">A3D26_00240</name>
</gene>
<evidence type="ECO:0000256" key="2">
    <source>
        <dbReference type="ARBA" id="ARBA00022475"/>
    </source>
</evidence>
<reference evidence="8 9" key="1">
    <citation type="journal article" date="2016" name="Nat. Commun.">
        <title>Thousands of microbial genomes shed light on interconnected biogeochemical processes in an aquifer system.</title>
        <authorList>
            <person name="Anantharaman K."/>
            <person name="Brown C.T."/>
            <person name="Hug L.A."/>
            <person name="Sharon I."/>
            <person name="Castelle C.J."/>
            <person name="Probst A.J."/>
            <person name="Thomas B.C."/>
            <person name="Singh A."/>
            <person name="Wilkins M.J."/>
            <person name="Karaoz U."/>
            <person name="Brodie E.L."/>
            <person name="Williams K.H."/>
            <person name="Hubbard S.S."/>
            <person name="Banfield J.F."/>
        </authorList>
    </citation>
    <scope>NUCLEOTIDE SEQUENCE [LARGE SCALE GENOMIC DNA]</scope>
</reference>
<keyword evidence="3 6" id="KW-0812">Transmembrane</keyword>
<keyword evidence="4 6" id="KW-1133">Transmembrane helix</keyword>
<dbReference type="STRING" id="1797516.A3D26_00240"/>
<feature type="transmembrane region" description="Helical" evidence="6">
    <location>
        <begin position="22"/>
        <end position="45"/>
    </location>
</feature>
<dbReference type="InterPro" id="IPR032816">
    <property type="entry name" value="VTT_dom"/>
</dbReference>
<keyword evidence="2" id="KW-1003">Cell membrane</keyword>
<dbReference type="EMBL" id="MHBZ01000033">
    <property type="protein sequence ID" value="OGY10514.1"/>
    <property type="molecule type" value="Genomic_DNA"/>
</dbReference>
<feature type="transmembrane region" description="Helical" evidence="6">
    <location>
        <begin position="118"/>
        <end position="142"/>
    </location>
</feature>
<sequence length="212" mass="23505">MEFIKTLETLLTSYADKVPLELFIFFGSAIEEIIAPIPSFAVVTVAGATAALQRQPLITLFVLAGFGAIGKVIGAYFLYILSDKAEDLVVKRFGKFLRVSHKEIENIGRHFGFGRRDLFILTLLRALPIVSSTLVSVVSGAIKLNMRTYLIGTLIGTYFRDLTFLYFGYAGVGTFESITSGLEDLESKIQALAVIAILGILIWLFFKRKKHQ</sequence>
<feature type="domain" description="VTT" evidence="7">
    <location>
        <begin position="37"/>
        <end position="169"/>
    </location>
</feature>
<feature type="transmembrane region" description="Helical" evidence="6">
    <location>
        <begin position="57"/>
        <end position="81"/>
    </location>
</feature>
<comment type="caution">
    <text evidence="8">The sequence shown here is derived from an EMBL/GenBank/DDBJ whole genome shotgun (WGS) entry which is preliminary data.</text>
</comment>
<dbReference type="GO" id="GO:0005886">
    <property type="term" value="C:plasma membrane"/>
    <property type="evidence" value="ECO:0007669"/>
    <property type="project" value="UniProtKB-SubCell"/>
</dbReference>
<dbReference type="PANTHER" id="PTHR42709:SF6">
    <property type="entry name" value="UNDECAPRENYL PHOSPHATE TRANSPORTER A"/>
    <property type="match status" value="1"/>
</dbReference>
<dbReference type="PANTHER" id="PTHR42709">
    <property type="entry name" value="ALKALINE PHOSPHATASE LIKE PROTEIN"/>
    <property type="match status" value="1"/>
</dbReference>